<evidence type="ECO:0000256" key="5">
    <source>
        <dbReference type="ARBA" id="ARBA00043266"/>
    </source>
</evidence>
<sequence length="123" mass="14116">MRLRFIIFTIYLGDNVMQTNPNLEVDDGAEATFHCKFETLAITPDLFWYFQEPRRSPRAIIHRAAYVRNVKEPGTRYESKLDTEGNSIYLKISDVRVSDSGVYFCALKPTVSVTADCSVQKQE</sequence>
<dbReference type="InterPro" id="IPR003599">
    <property type="entry name" value="Ig_sub"/>
</dbReference>
<evidence type="ECO:0000256" key="2">
    <source>
        <dbReference type="ARBA" id="ARBA00023130"/>
    </source>
</evidence>
<evidence type="ECO:0000313" key="8">
    <source>
        <dbReference type="Proteomes" id="UP000694569"/>
    </source>
</evidence>
<name>A0A8C5M773_9ANUR</name>
<dbReference type="SMART" id="SM00406">
    <property type="entry name" value="IGv"/>
    <property type="match status" value="1"/>
</dbReference>
<keyword evidence="5" id="KW-1279">T cell receptor</keyword>
<dbReference type="GO" id="GO:0002250">
    <property type="term" value="P:adaptive immune response"/>
    <property type="evidence" value="ECO:0007669"/>
    <property type="project" value="UniProtKB-KW"/>
</dbReference>
<dbReference type="InterPro" id="IPR036179">
    <property type="entry name" value="Ig-like_dom_sf"/>
</dbReference>
<dbReference type="Ensembl" id="ENSLLET00000009244.1">
    <property type="protein sequence ID" value="ENSLLEP00000008894.1"/>
    <property type="gene ID" value="ENSLLEG00000005671.1"/>
</dbReference>
<dbReference type="InterPro" id="IPR051287">
    <property type="entry name" value="TCR_variable_region"/>
</dbReference>
<reference evidence="7" key="1">
    <citation type="submission" date="2025-08" db="UniProtKB">
        <authorList>
            <consortium name="Ensembl"/>
        </authorList>
    </citation>
    <scope>IDENTIFICATION</scope>
</reference>
<evidence type="ECO:0000256" key="1">
    <source>
        <dbReference type="ARBA" id="ARBA00022729"/>
    </source>
</evidence>
<evidence type="ECO:0000256" key="4">
    <source>
        <dbReference type="ARBA" id="ARBA00023319"/>
    </source>
</evidence>
<dbReference type="SMART" id="SM00409">
    <property type="entry name" value="IG"/>
    <property type="match status" value="1"/>
</dbReference>
<keyword evidence="1" id="KW-0732">Signal</keyword>
<dbReference type="InterPro" id="IPR013106">
    <property type="entry name" value="Ig_V-set"/>
</dbReference>
<protein>
    <recommendedName>
        <fullName evidence="6">Ig-like domain-containing protein</fullName>
    </recommendedName>
</protein>
<keyword evidence="8" id="KW-1185">Reference proteome</keyword>
<dbReference type="InterPro" id="IPR007110">
    <property type="entry name" value="Ig-like_dom"/>
</dbReference>
<dbReference type="PANTHER" id="PTHR19367">
    <property type="entry name" value="T-CELL RECEPTOR ALPHA CHAIN V REGION"/>
    <property type="match status" value="1"/>
</dbReference>
<reference evidence="7" key="2">
    <citation type="submission" date="2025-09" db="UniProtKB">
        <authorList>
            <consortium name="Ensembl"/>
        </authorList>
    </citation>
    <scope>IDENTIFICATION</scope>
</reference>
<keyword evidence="2" id="KW-1064">Adaptive immunity</keyword>
<dbReference type="Pfam" id="PF07686">
    <property type="entry name" value="V-set"/>
    <property type="match status" value="1"/>
</dbReference>
<dbReference type="GeneTree" id="ENSGT01070000256073"/>
<dbReference type="PANTHER" id="PTHR19367:SF18">
    <property type="entry name" value="T CELL RECEPTOR ALPHA VARIABLE 16"/>
    <property type="match status" value="1"/>
</dbReference>
<keyword evidence="3" id="KW-0675">Receptor</keyword>
<dbReference type="Proteomes" id="UP000694569">
    <property type="component" value="Unplaced"/>
</dbReference>
<feature type="domain" description="Ig-like" evidence="6">
    <location>
        <begin position="14"/>
        <end position="116"/>
    </location>
</feature>
<accession>A0A8C5M773</accession>
<dbReference type="AlphaFoldDB" id="A0A8C5M773"/>
<dbReference type="SUPFAM" id="SSF48726">
    <property type="entry name" value="Immunoglobulin"/>
    <property type="match status" value="1"/>
</dbReference>
<proteinExistence type="predicted"/>
<evidence type="ECO:0000256" key="3">
    <source>
        <dbReference type="ARBA" id="ARBA00023170"/>
    </source>
</evidence>
<organism evidence="7 8">
    <name type="scientific">Leptobrachium leishanense</name>
    <name type="common">Leishan spiny toad</name>
    <dbReference type="NCBI Taxonomy" id="445787"/>
    <lineage>
        <taxon>Eukaryota</taxon>
        <taxon>Metazoa</taxon>
        <taxon>Chordata</taxon>
        <taxon>Craniata</taxon>
        <taxon>Vertebrata</taxon>
        <taxon>Euteleostomi</taxon>
        <taxon>Amphibia</taxon>
        <taxon>Batrachia</taxon>
        <taxon>Anura</taxon>
        <taxon>Pelobatoidea</taxon>
        <taxon>Megophryidae</taxon>
        <taxon>Leptobrachium</taxon>
    </lineage>
</organism>
<evidence type="ECO:0000313" key="7">
    <source>
        <dbReference type="Ensembl" id="ENSLLEP00000008894.1"/>
    </source>
</evidence>
<evidence type="ECO:0000259" key="6">
    <source>
        <dbReference type="PROSITE" id="PS50835"/>
    </source>
</evidence>
<keyword evidence="5" id="KW-0391">Immunity</keyword>
<dbReference type="Gene3D" id="2.60.40.10">
    <property type="entry name" value="Immunoglobulins"/>
    <property type="match status" value="1"/>
</dbReference>
<dbReference type="OrthoDB" id="8947657at2759"/>
<keyword evidence="4" id="KW-0393">Immunoglobulin domain</keyword>
<dbReference type="PROSITE" id="PS50835">
    <property type="entry name" value="IG_LIKE"/>
    <property type="match status" value="1"/>
</dbReference>
<dbReference type="GO" id="GO:0042101">
    <property type="term" value="C:T cell receptor complex"/>
    <property type="evidence" value="ECO:0007669"/>
    <property type="project" value="UniProtKB-KW"/>
</dbReference>
<dbReference type="InterPro" id="IPR013783">
    <property type="entry name" value="Ig-like_fold"/>
</dbReference>